<dbReference type="Gene3D" id="3.40.50.1000">
    <property type="entry name" value="HAD superfamily/HAD-like"/>
    <property type="match status" value="1"/>
</dbReference>
<comment type="pathway">
    <text evidence="2">Organic acid metabolism; glycolate biosynthesis; glycolate from 2-phosphoglycolate: step 1/1.</text>
</comment>
<reference evidence="5" key="1">
    <citation type="journal article" date="2021" name="Microb. Physiol.">
        <title>Proteogenomic Insights into the Physiology of Marine, Sulfate-Reducing, Filamentous Desulfonema limicola and Desulfonema magnum.</title>
        <authorList>
            <person name="Schnaars V."/>
            <person name="Wohlbrand L."/>
            <person name="Scheve S."/>
            <person name="Hinrichs C."/>
            <person name="Reinhardt R."/>
            <person name="Rabus R."/>
        </authorList>
    </citation>
    <scope>NUCLEOTIDE SEQUENCE</scope>
    <source>
        <strain evidence="5">4be13</strain>
    </source>
</reference>
<comment type="similarity">
    <text evidence="3">Belongs to the HAD-like hydrolase superfamily. CbbY/CbbZ/Gph/YieH family.</text>
</comment>
<dbReference type="SFLD" id="SFLDS00003">
    <property type="entry name" value="Haloacid_Dehalogenase"/>
    <property type="match status" value="1"/>
</dbReference>
<keyword evidence="6" id="KW-1185">Reference proteome</keyword>
<dbReference type="SUPFAM" id="SSF56784">
    <property type="entry name" value="HAD-like"/>
    <property type="match status" value="1"/>
</dbReference>
<evidence type="ECO:0000256" key="1">
    <source>
        <dbReference type="ARBA" id="ARBA00000830"/>
    </source>
</evidence>
<dbReference type="InterPro" id="IPR006439">
    <property type="entry name" value="HAD-SF_hydro_IA"/>
</dbReference>
<gene>
    <name evidence="5" type="ORF">dnm_026790</name>
</gene>
<name>A0A975GMH0_9BACT</name>
<evidence type="ECO:0000313" key="6">
    <source>
        <dbReference type="Proteomes" id="UP000663722"/>
    </source>
</evidence>
<dbReference type="GO" id="GO:0005829">
    <property type="term" value="C:cytosol"/>
    <property type="evidence" value="ECO:0007669"/>
    <property type="project" value="TreeGrafter"/>
</dbReference>
<dbReference type="EC" id="3.1.3.18" evidence="4"/>
<organism evidence="5 6">
    <name type="scientific">Desulfonema magnum</name>
    <dbReference type="NCBI Taxonomy" id="45655"/>
    <lineage>
        <taxon>Bacteria</taxon>
        <taxon>Pseudomonadati</taxon>
        <taxon>Thermodesulfobacteriota</taxon>
        <taxon>Desulfobacteria</taxon>
        <taxon>Desulfobacterales</taxon>
        <taxon>Desulfococcaceae</taxon>
        <taxon>Desulfonema</taxon>
    </lineage>
</organism>
<evidence type="ECO:0000313" key="5">
    <source>
        <dbReference type="EMBL" id="QTA86655.1"/>
    </source>
</evidence>
<comment type="catalytic activity">
    <reaction evidence="1">
        <text>2-phosphoglycolate + H2O = glycolate + phosphate</text>
        <dbReference type="Rhea" id="RHEA:14369"/>
        <dbReference type="ChEBI" id="CHEBI:15377"/>
        <dbReference type="ChEBI" id="CHEBI:29805"/>
        <dbReference type="ChEBI" id="CHEBI:43474"/>
        <dbReference type="ChEBI" id="CHEBI:58033"/>
        <dbReference type="EC" id="3.1.3.18"/>
    </reaction>
</comment>
<proteinExistence type="inferred from homology"/>
<dbReference type="NCBIfam" id="TIGR01549">
    <property type="entry name" value="HAD-SF-IA-v1"/>
    <property type="match status" value="1"/>
</dbReference>
<dbReference type="InterPro" id="IPR023198">
    <property type="entry name" value="PGP-like_dom2"/>
</dbReference>
<protein>
    <recommendedName>
        <fullName evidence="4">phosphoglycolate phosphatase</fullName>
        <ecNumber evidence="4">3.1.3.18</ecNumber>
    </recommendedName>
</protein>
<dbReference type="InterPro" id="IPR023214">
    <property type="entry name" value="HAD_sf"/>
</dbReference>
<dbReference type="GO" id="GO:0006281">
    <property type="term" value="P:DNA repair"/>
    <property type="evidence" value="ECO:0007669"/>
    <property type="project" value="TreeGrafter"/>
</dbReference>
<dbReference type="InterPro" id="IPR036412">
    <property type="entry name" value="HAD-like_sf"/>
</dbReference>
<evidence type="ECO:0000256" key="2">
    <source>
        <dbReference type="ARBA" id="ARBA00004818"/>
    </source>
</evidence>
<dbReference type="PANTHER" id="PTHR43434">
    <property type="entry name" value="PHOSPHOGLYCOLATE PHOSPHATASE"/>
    <property type="match status" value="1"/>
</dbReference>
<dbReference type="Proteomes" id="UP000663722">
    <property type="component" value="Chromosome"/>
</dbReference>
<dbReference type="InterPro" id="IPR050155">
    <property type="entry name" value="HAD-like_hydrolase_sf"/>
</dbReference>
<dbReference type="AlphaFoldDB" id="A0A975GMH0"/>
<dbReference type="InterPro" id="IPR041492">
    <property type="entry name" value="HAD_2"/>
</dbReference>
<dbReference type="RefSeq" id="WP_207682200.1">
    <property type="nucleotide sequence ID" value="NZ_CP061800.1"/>
</dbReference>
<evidence type="ECO:0000256" key="3">
    <source>
        <dbReference type="ARBA" id="ARBA00006171"/>
    </source>
</evidence>
<evidence type="ECO:0000256" key="4">
    <source>
        <dbReference type="ARBA" id="ARBA00013078"/>
    </source>
</evidence>
<keyword evidence="5" id="KW-0378">Hydrolase</keyword>
<accession>A0A975GMH0</accession>
<dbReference type="SFLD" id="SFLDG01129">
    <property type="entry name" value="C1.5:_HAD__Beta-PGM__Phosphata"/>
    <property type="match status" value="1"/>
</dbReference>
<dbReference type="GO" id="GO:0008967">
    <property type="term" value="F:phosphoglycolate phosphatase activity"/>
    <property type="evidence" value="ECO:0007669"/>
    <property type="project" value="UniProtKB-EC"/>
</dbReference>
<dbReference type="PANTHER" id="PTHR43434:SF1">
    <property type="entry name" value="PHOSPHOGLYCOLATE PHOSPHATASE"/>
    <property type="match status" value="1"/>
</dbReference>
<dbReference type="KEGG" id="dmm:dnm_026790"/>
<sequence>MKDIKLVIFDCDGVMFDTVKANTAFYNRILAHFGKPEMTPEQFDFVHMHTVNESVANLFDDEKEREAANVYRKAMSYDPFFKEMEIEPYLKPLLENLRPEYKTAIATNRTDTMDRVLSEFGLEDDFDLVVTALDVDRPKPYPDELVKILEHFKTESHQAVYVGDSQLDEIAAKGANIPLIAYDNPSLDGAFHIKSLREIEEILDVSS</sequence>
<dbReference type="Gene3D" id="1.10.150.240">
    <property type="entry name" value="Putative phosphatase, domain 2"/>
    <property type="match status" value="1"/>
</dbReference>
<dbReference type="Pfam" id="PF13419">
    <property type="entry name" value="HAD_2"/>
    <property type="match status" value="1"/>
</dbReference>
<dbReference type="EMBL" id="CP061800">
    <property type="protein sequence ID" value="QTA86655.1"/>
    <property type="molecule type" value="Genomic_DNA"/>
</dbReference>